<proteinExistence type="predicted"/>
<evidence type="ECO:0008006" key="2">
    <source>
        <dbReference type="Google" id="ProtNLM"/>
    </source>
</evidence>
<name>B3T2C7_9ZZZZ</name>
<accession>B3T2C7</accession>
<evidence type="ECO:0000313" key="1">
    <source>
        <dbReference type="EMBL" id="ABZ06736.1"/>
    </source>
</evidence>
<dbReference type="AlphaFoldDB" id="B3T2C7"/>
<gene>
    <name evidence="1" type="ORF">ALOHA_HF4000141F21ctg1g2</name>
</gene>
<sequence>MIKRLLVLATLNVMLSGCFMIPMALVGPAASGFSTASLAQSAVTTGASYMVKKNTGKTITEHAFDTINPDILKQSYIPKEKENVTTLIFLKSKPIK</sequence>
<reference evidence="1" key="1">
    <citation type="journal article" date="2008" name="ISME J.">
        <title>Genomic patterns of recombination, clonal divergence and environment in marine microbial populations.</title>
        <authorList>
            <person name="Konstantinidis K.T."/>
            <person name="Delong E.F."/>
        </authorList>
    </citation>
    <scope>NUCLEOTIDE SEQUENCE</scope>
</reference>
<dbReference type="PROSITE" id="PS51257">
    <property type="entry name" value="PROKAR_LIPOPROTEIN"/>
    <property type="match status" value="1"/>
</dbReference>
<protein>
    <recommendedName>
        <fullName evidence="2">Lipoprotein</fullName>
    </recommendedName>
</protein>
<dbReference type="EMBL" id="EU016584">
    <property type="protein sequence ID" value="ABZ06736.1"/>
    <property type="molecule type" value="Genomic_DNA"/>
</dbReference>
<organism evidence="1">
    <name type="scientific">uncultured marine microorganism HF4000_141F21</name>
    <dbReference type="NCBI Taxonomy" id="455525"/>
    <lineage>
        <taxon>unclassified sequences</taxon>
        <taxon>environmental samples</taxon>
    </lineage>
</organism>